<reference evidence="3" key="1">
    <citation type="submission" date="2016-10" db="EMBL/GenBank/DDBJ databases">
        <authorList>
            <person name="Varghese N."/>
            <person name="Submissions S."/>
        </authorList>
    </citation>
    <scope>NUCLEOTIDE SEQUENCE [LARGE SCALE GENOMIC DNA]</scope>
    <source>
        <strain evidence="3">DSM 26348</strain>
    </source>
</reference>
<dbReference type="Proteomes" id="UP000199518">
    <property type="component" value="Unassembled WGS sequence"/>
</dbReference>
<evidence type="ECO:0000313" key="2">
    <source>
        <dbReference type="EMBL" id="SFJ15279.1"/>
    </source>
</evidence>
<accession>A0A1I3P1F2</accession>
<sequence>MSQRCTEVTVKFDDAAVADFFESHSDAGRQPQEFGRIWIHTHPGSSALPSAVDVETFERCFGRCDWAVMCILARNDSVYAELRWRQGNVLLPMQVEIDYSQPFQGTEFQEWEYEYQDNVLIEEHHLSHAQDWGFDEPTSLAEWNDQDRMQVLEEFGAPHQPVRETGNASGTNWQDRCTPRSTLDAQHSGELP</sequence>
<dbReference type="Gene3D" id="3.40.140.10">
    <property type="entry name" value="Cytidine Deaminase, domain 2"/>
    <property type="match status" value="1"/>
</dbReference>
<feature type="compositionally biased region" description="Polar residues" evidence="1">
    <location>
        <begin position="166"/>
        <end position="185"/>
    </location>
</feature>
<keyword evidence="3" id="KW-1185">Reference proteome</keyword>
<organism evidence="2 3">
    <name type="scientific">Planctomicrobium piriforme</name>
    <dbReference type="NCBI Taxonomy" id="1576369"/>
    <lineage>
        <taxon>Bacteria</taxon>
        <taxon>Pseudomonadati</taxon>
        <taxon>Planctomycetota</taxon>
        <taxon>Planctomycetia</taxon>
        <taxon>Planctomycetales</taxon>
        <taxon>Planctomycetaceae</taxon>
        <taxon>Planctomicrobium</taxon>
    </lineage>
</organism>
<dbReference type="AlphaFoldDB" id="A0A1I3P1F2"/>
<dbReference type="STRING" id="1576369.SAMN05421753_1167"/>
<dbReference type="SUPFAM" id="SSF102712">
    <property type="entry name" value="JAB1/MPN domain"/>
    <property type="match status" value="1"/>
</dbReference>
<proteinExistence type="predicted"/>
<gene>
    <name evidence="2" type="ORF">SAMN05421753_1167</name>
</gene>
<evidence type="ECO:0008006" key="4">
    <source>
        <dbReference type="Google" id="ProtNLM"/>
    </source>
</evidence>
<evidence type="ECO:0000256" key="1">
    <source>
        <dbReference type="SAM" id="MobiDB-lite"/>
    </source>
</evidence>
<name>A0A1I3P1F2_9PLAN</name>
<protein>
    <recommendedName>
        <fullName evidence="4">JAB domain-containing protein</fullName>
    </recommendedName>
</protein>
<evidence type="ECO:0000313" key="3">
    <source>
        <dbReference type="Proteomes" id="UP000199518"/>
    </source>
</evidence>
<dbReference type="EMBL" id="FOQD01000016">
    <property type="protein sequence ID" value="SFJ15279.1"/>
    <property type="molecule type" value="Genomic_DNA"/>
</dbReference>
<feature type="region of interest" description="Disordered" evidence="1">
    <location>
        <begin position="156"/>
        <end position="192"/>
    </location>
</feature>